<evidence type="ECO:0000313" key="3">
    <source>
        <dbReference type="Proteomes" id="UP000092600"/>
    </source>
</evidence>
<sequence length="468" mass="50430">MDDSAFHVAAGAFEHLSPLRFVCFSFPNPLPNPRNPYGHPLRVAVLDSPFPGPSRPRVAAVLVPLGREDDWIFSTVSGHLQLLSSSSNDDDDDDPFSRLVLVGGVPSPSSSSSPKPYIRPLFGSDPDATLLQQSLLPLLLALCPKSAFTREEIPHVPFLSFDDGVLRIAPVETLVGPVVGEMLVEDVAVDRSPEPPELRRRLRFKRMPNLVQTQVRLVPDPATSTPLSSPSEFGPCRPEAESLVQPYLGPMVAGFSLIASAIEERASTGLRPRALCIGVGGGALLMSLRTQFGFDVVGVEADEIVVSVARQHFGLVEDESLQVLVGDGIQMVNSSRKGKQEGPLGGPSCFDAIIVDLDSQDAMNGVSAPPMEILERCFLLAAKSVLNAKGVLIVNVIPSNGSFYKELTESFREVFSELYELDVGNGENFVIFAMVSPVGTATTESTGTVYEKLSEVLGRRLLDGIRKI</sequence>
<accession>A0A199VIT5</accession>
<dbReference type="AlphaFoldDB" id="A0A199VIT5"/>
<comment type="caution">
    <text evidence="2">The sequence shown here is derived from an EMBL/GenBank/DDBJ whole genome shotgun (WGS) entry which is preliminary data.</text>
</comment>
<keyword evidence="2" id="KW-0808">Transferase</keyword>
<name>A0A199VIT5_ANACO</name>
<dbReference type="PANTHER" id="PTHR43317:SF1">
    <property type="entry name" value="THERMOSPERMINE SYNTHASE ACAULIS5"/>
    <property type="match status" value="1"/>
</dbReference>
<dbReference type="PANTHER" id="PTHR43317">
    <property type="entry name" value="THERMOSPERMINE SYNTHASE ACAULIS5"/>
    <property type="match status" value="1"/>
</dbReference>
<evidence type="ECO:0000313" key="2">
    <source>
        <dbReference type="EMBL" id="OAY77014.1"/>
    </source>
</evidence>
<dbReference type="SUPFAM" id="SSF53335">
    <property type="entry name" value="S-adenosyl-L-methionine-dependent methyltransferases"/>
    <property type="match status" value="1"/>
</dbReference>
<dbReference type="Proteomes" id="UP000092600">
    <property type="component" value="Unassembled WGS sequence"/>
</dbReference>
<reference evidence="2 3" key="1">
    <citation type="journal article" date="2016" name="DNA Res.">
        <title>The draft genome of MD-2 pineapple using hybrid error correction of long reads.</title>
        <authorList>
            <person name="Redwan R.M."/>
            <person name="Saidin A."/>
            <person name="Kumar S.V."/>
        </authorList>
    </citation>
    <scope>NUCLEOTIDE SEQUENCE [LARGE SCALE GENOMIC DNA]</scope>
    <source>
        <strain evidence="3">cv. MD2</strain>
        <tissue evidence="2">Leaf</tissue>
    </source>
</reference>
<dbReference type="InterPro" id="IPR029063">
    <property type="entry name" value="SAM-dependent_MTases_sf"/>
</dbReference>
<organism evidence="2 3">
    <name type="scientific">Ananas comosus</name>
    <name type="common">Pineapple</name>
    <name type="synonym">Ananas ananas</name>
    <dbReference type="NCBI Taxonomy" id="4615"/>
    <lineage>
        <taxon>Eukaryota</taxon>
        <taxon>Viridiplantae</taxon>
        <taxon>Streptophyta</taxon>
        <taxon>Embryophyta</taxon>
        <taxon>Tracheophyta</taxon>
        <taxon>Spermatophyta</taxon>
        <taxon>Magnoliopsida</taxon>
        <taxon>Liliopsida</taxon>
        <taxon>Poales</taxon>
        <taxon>Bromeliaceae</taxon>
        <taxon>Bromelioideae</taxon>
        <taxon>Ananas</taxon>
    </lineage>
</organism>
<dbReference type="GO" id="GO:0006596">
    <property type="term" value="P:polyamine biosynthetic process"/>
    <property type="evidence" value="ECO:0007669"/>
    <property type="project" value="UniProtKB-KW"/>
</dbReference>
<dbReference type="GO" id="GO:0032259">
    <property type="term" value="P:methylation"/>
    <property type="evidence" value="ECO:0007669"/>
    <property type="project" value="UniProtKB-KW"/>
</dbReference>
<dbReference type="GO" id="GO:0008168">
    <property type="term" value="F:methyltransferase activity"/>
    <property type="evidence" value="ECO:0007669"/>
    <property type="project" value="UniProtKB-KW"/>
</dbReference>
<keyword evidence="2" id="KW-0489">Methyltransferase</keyword>
<evidence type="ECO:0000256" key="1">
    <source>
        <dbReference type="ARBA" id="ARBA00023115"/>
    </source>
</evidence>
<protein>
    <submittedName>
        <fullName evidence="2">Methyltransferase-like protein 13</fullName>
    </submittedName>
</protein>
<keyword evidence="1" id="KW-0620">Polyamine biosynthesis</keyword>
<proteinExistence type="predicted"/>
<dbReference type="Gene3D" id="3.40.50.150">
    <property type="entry name" value="Vaccinia Virus protein VP39"/>
    <property type="match status" value="1"/>
</dbReference>
<gene>
    <name evidence="2" type="ORF">ACMD2_20785</name>
</gene>
<dbReference type="EMBL" id="LSRQ01001639">
    <property type="protein sequence ID" value="OAY77014.1"/>
    <property type="molecule type" value="Genomic_DNA"/>
</dbReference>
<dbReference type="CDD" id="cd02440">
    <property type="entry name" value="AdoMet_MTases"/>
    <property type="match status" value="1"/>
</dbReference>